<evidence type="ECO:0000259" key="7">
    <source>
        <dbReference type="PROSITE" id="PS51296"/>
    </source>
</evidence>
<dbReference type="InterPro" id="IPR017941">
    <property type="entry name" value="Rieske_2Fe-2S"/>
</dbReference>
<dbReference type="PRINTS" id="PR00090">
    <property type="entry name" value="RNGDIOXGNASE"/>
</dbReference>
<dbReference type="PROSITE" id="PS51296">
    <property type="entry name" value="RIESKE"/>
    <property type="match status" value="1"/>
</dbReference>
<keyword evidence="6" id="KW-0411">Iron-sulfur</keyword>
<evidence type="ECO:0000256" key="2">
    <source>
        <dbReference type="ARBA" id="ARBA00022714"/>
    </source>
</evidence>
<gene>
    <name evidence="8" type="ORF">GCM10011529_16520</name>
</gene>
<dbReference type="Pfam" id="PF00848">
    <property type="entry name" value="Ring_hydroxyl_A"/>
    <property type="match status" value="1"/>
</dbReference>
<dbReference type="Proteomes" id="UP000635071">
    <property type="component" value="Unassembled WGS sequence"/>
</dbReference>
<dbReference type="Pfam" id="PF00355">
    <property type="entry name" value="Rieske"/>
    <property type="match status" value="1"/>
</dbReference>
<reference evidence="8" key="2">
    <citation type="submission" date="2020-09" db="EMBL/GenBank/DDBJ databases">
        <authorList>
            <person name="Sun Q."/>
            <person name="Zhou Y."/>
        </authorList>
    </citation>
    <scope>NUCLEOTIDE SEQUENCE</scope>
    <source>
        <strain evidence="8">CGMCC 1.15519</strain>
    </source>
</reference>
<dbReference type="SUPFAM" id="SSF50022">
    <property type="entry name" value="ISP domain"/>
    <property type="match status" value="1"/>
</dbReference>
<comment type="caution">
    <text evidence="8">The sequence shown here is derived from an EMBL/GenBank/DDBJ whole genome shotgun (WGS) entry which is preliminary data.</text>
</comment>
<keyword evidence="3" id="KW-0479">Metal-binding</keyword>
<dbReference type="PANTHER" id="PTHR43756">
    <property type="entry name" value="CHOLINE MONOOXYGENASE, CHLOROPLASTIC"/>
    <property type="match status" value="1"/>
</dbReference>
<evidence type="ECO:0000313" key="9">
    <source>
        <dbReference type="Proteomes" id="UP000635071"/>
    </source>
</evidence>
<evidence type="ECO:0000256" key="6">
    <source>
        <dbReference type="ARBA" id="ARBA00023014"/>
    </source>
</evidence>
<dbReference type="AlphaFoldDB" id="A0A916ZSS2"/>
<dbReference type="GO" id="GO:0016491">
    <property type="term" value="F:oxidoreductase activity"/>
    <property type="evidence" value="ECO:0007669"/>
    <property type="project" value="UniProtKB-KW"/>
</dbReference>
<dbReference type="InterPro" id="IPR015879">
    <property type="entry name" value="Ring_hydroxy_dOase_asu_C_dom"/>
</dbReference>
<dbReference type="GO" id="GO:0051537">
    <property type="term" value="F:2 iron, 2 sulfur cluster binding"/>
    <property type="evidence" value="ECO:0007669"/>
    <property type="project" value="UniProtKB-KW"/>
</dbReference>
<dbReference type="Gene3D" id="2.102.10.10">
    <property type="entry name" value="Rieske [2Fe-2S] iron-sulphur domain"/>
    <property type="match status" value="1"/>
</dbReference>
<keyword evidence="4" id="KW-0560">Oxidoreductase</keyword>
<sequence length="387" mass="41832">MLSMDLHMPFRRPTPGQLALAEAIPAAAGKTVPAKTSTIAADVYTSPARYERERERLFDAYPVILGPSALLPGPNTSVTHDGFGVPLLITRDGKGVLRVFLNVCRHRGTRLVEGCTVAHGPALVCPYHAWTYAMDGRLKGLPRPETFPGLDKSNRGLVEMPSVEAGGLIWAGLDRMRSYDFSLAAGPLAADFDALDFGGQHLYARALHDVPANWKLIMDAFNESYHVVRLHAATIAPFFQDGVSTGDTIGPHARSAVGRLAALEATDFGDMVQLRRAVTFAYQLVPAVIVVASPDYINIMTLMPQSVNRTLVEDFMLIPTAPATEKAEAHWAKSWRLLDQGVFGGEDFRAAGLGQQGLESGAVDHVLLGGLEQGVKRFHDTVDALIA</sequence>
<protein>
    <recommendedName>
        <fullName evidence="7">Rieske domain-containing protein</fullName>
    </recommendedName>
</protein>
<reference evidence="8" key="1">
    <citation type="journal article" date="2014" name="Int. J. Syst. Evol. Microbiol.">
        <title>Complete genome sequence of Corynebacterium casei LMG S-19264T (=DSM 44701T), isolated from a smear-ripened cheese.</title>
        <authorList>
            <consortium name="US DOE Joint Genome Institute (JGI-PGF)"/>
            <person name="Walter F."/>
            <person name="Albersmeier A."/>
            <person name="Kalinowski J."/>
            <person name="Ruckert C."/>
        </authorList>
    </citation>
    <scope>NUCLEOTIDE SEQUENCE</scope>
    <source>
        <strain evidence="8">CGMCC 1.15519</strain>
    </source>
</reference>
<evidence type="ECO:0000256" key="5">
    <source>
        <dbReference type="ARBA" id="ARBA00023004"/>
    </source>
</evidence>
<dbReference type="Gene3D" id="3.90.380.10">
    <property type="entry name" value="Naphthalene 1,2-dioxygenase Alpha Subunit, Chain A, domain 1"/>
    <property type="match status" value="2"/>
</dbReference>
<keyword evidence="2" id="KW-0001">2Fe-2S</keyword>
<proteinExistence type="predicted"/>
<dbReference type="SUPFAM" id="SSF55961">
    <property type="entry name" value="Bet v1-like"/>
    <property type="match status" value="1"/>
</dbReference>
<comment type="cofactor">
    <cofactor evidence="1">
        <name>Fe cation</name>
        <dbReference type="ChEBI" id="CHEBI:24875"/>
    </cofactor>
</comment>
<evidence type="ECO:0000256" key="1">
    <source>
        <dbReference type="ARBA" id="ARBA00001962"/>
    </source>
</evidence>
<name>A0A916ZSS2_9SPHN</name>
<evidence type="ECO:0000256" key="4">
    <source>
        <dbReference type="ARBA" id="ARBA00023002"/>
    </source>
</evidence>
<feature type="domain" description="Rieske" evidence="7">
    <location>
        <begin position="62"/>
        <end position="171"/>
    </location>
</feature>
<dbReference type="InterPro" id="IPR036922">
    <property type="entry name" value="Rieske_2Fe-2S_sf"/>
</dbReference>
<accession>A0A916ZSS2</accession>
<dbReference type="InterPro" id="IPR001663">
    <property type="entry name" value="Rng_hydr_dOase-A"/>
</dbReference>
<dbReference type="GO" id="GO:0005506">
    <property type="term" value="F:iron ion binding"/>
    <property type="evidence" value="ECO:0007669"/>
    <property type="project" value="InterPro"/>
</dbReference>
<dbReference type="PANTHER" id="PTHR43756:SF5">
    <property type="entry name" value="CHOLINE MONOOXYGENASE, CHLOROPLASTIC"/>
    <property type="match status" value="1"/>
</dbReference>
<evidence type="ECO:0000256" key="3">
    <source>
        <dbReference type="ARBA" id="ARBA00022723"/>
    </source>
</evidence>
<organism evidence="8 9">
    <name type="scientific">Sandarakinorhabdus glacialis</name>
    <dbReference type="NCBI Taxonomy" id="1614636"/>
    <lineage>
        <taxon>Bacteria</taxon>
        <taxon>Pseudomonadati</taxon>
        <taxon>Pseudomonadota</taxon>
        <taxon>Alphaproteobacteria</taxon>
        <taxon>Sphingomonadales</taxon>
        <taxon>Sphingosinicellaceae</taxon>
        <taxon>Sandarakinorhabdus</taxon>
    </lineage>
</organism>
<dbReference type="CDD" id="cd03469">
    <property type="entry name" value="Rieske_RO_Alpha_N"/>
    <property type="match status" value="1"/>
</dbReference>
<keyword evidence="9" id="KW-1185">Reference proteome</keyword>
<dbReference type="EMBL" id="BMJM01000005">
    <property type="protein sequence ID" value="GGE10829.1"/>
    <property type="molecule type" value="Genomic_DNA"/>
</dbReference>
<keyword evidence="5" id="KW-0408">Iron</keyword>
<evidence type="ECO:0000313" key="8">
    <source>
        <dbReference type="EMBL" id="GGE10829.1"/>
    </source>
</evidence>